<protein>
    <submittedName>
        <fullName evidence="3">UDP-glycosyltransferase 83A1</fullName>
    </submittedName>
</protein>
<name>A0AAV9C794_ACOCL</name>
<dbReference type="InterPro" id="IPR002213">
    <property type="entry name" value="UDP_glucos_trans"/>
</dbReference>
<sequence>MGSSSPPPHALVIPYPAQGHVISFMELSHRLIDRGFHVTFVNTDFDHARVMASLPGPWSGTGPTPPLLRLVSIPDGLEPGADRNDLKRLTLALREHMPGLLEELLVHAASGESPVTCVIVDHCMAWALDVAKKIGLRAAVFSTTSAGALVMALNIPKMIDDGTIDANGVPTEHRMIRLSPQMPPMNTAHFWWNCLGDASTNQVFFDYLRRGNKYIDTAAEWILCNSFSHVESPVFKYAPKVRPIGPLLPGLRPGRPVGRFWPEDSSCEDWLNQQPPKSVVYVSFGSFTIFDPRQFQELALGLEIMGQRFLWVVRHDLTEKTNMAFPGGFEERVAGRGRIVDWSPQQRVLAHPSVVCFVSHCGWNSTMEGITNGLPFLCWPYFGDQFLNESYICDLWKVGLKLSKDIEGMVTKEEIGAKVKALLGDGEVVGRALQLKEMASMSIAKRGSSYDNFNEFVESMMKVA</sequence>
<dbReference type="FunFam" id="3.40.50.2000:FF:000108">
    <property type="entry name" value="UDP-glycosyltransferase 83A1"/>
    <property type="match status" value="1"/>
</dbReference>
<dbReference type="PANTHER" id="PTHR11926">
    <property type="entry name" value="GLUCOSYL/GLUCURONOSYL TRANSFERASES"/>
    <property type="match status" value="1"/>
</dbReference>
<dbReference type="SUPFAM" id="SSF53756">
    <property type="entry name" value="UDP-Glycosyltransferase/glycogen phosphorylase"/>
    <property type="match status" value="1"/>
</dbReference>
<dbReference type="Pfam" id="PF00201">
    <property type="entry name" value="UDPGT"/>
    <property type="match status" value="1"/>
</dbReference>
<keyword evidence="4" id="KW-1185">Reference proteome</keyword>
<dbReference type="AlphaFoldDB" id="A0AAV9C794"/>
<keyword evidence="2" id="KW-0808">Transferase</keyword>
<dbReference type="Proteomes" id="UP001180020">
    <property type="component" value="Unassembled WGS sequence"/>
</dbReference>
<dbReference type="Gene3D" id="3.40.50.2000">
    <property type="entry name" value="Glycogen Phosphorylase B"/>
    <property type="match status" value="2"/>
</dbReference>
<dbReference type="FunFam" id="3.40.50.2000:FF:000061">
    <property type="entry name" value="UDP-glycosyltransferase 83A1"/>
    <property type="match status" value="1"/>
</dbReference>
<evidence type="ECO:0000313" key="3">
    <source>
        <dbReference type="EMBL" id="KAK1284281.1"/>
    </source>
</evidence>
<dbReference type="GO" id="GO:0080044">
    <property type="term" value="F:quercetin 7-O-glucosyltransferase activity"/>
    <property type="evidence" value="ECO:0007669"/>
    <property type="project" value="TreeGrafter"/>
</dbReference>
<reference evidence="3" key="1">
    <citation type="journal article" date="2023" name="Nat. Commun.">
        <title>Diploid and tetraploid genomes of Acorus and the evolution of monocots.</title>
        <authorList>
            <person name="Ma L."/>
            <person name="Liu K.W."/>
            <person name="Li Z."/>
            <person name="Hsiao Y.Y."/>
            <person name="Qi Y."/>
            <person name="Fu T."/>
            <person name="Tang G.D."/>
            <person name="Zhang D."/>
            <person name="Sun W.H."/>
            <person name="Liu D.K."/>
            <person name="Li Y."/>
            <person name="Chen G.Z."/>
            <person name="Liu X.D."/>
            <person name="Liao X.Y."/>
            <person name="Jiang Y.T."/>
            <person name="Yu X."/>
            <person name="Hao Y."/>
            <person name="Huang J."/>
            <person name="Zhao X.W."/>
            <person name="Ke S."/>
            <person name="Chen Y.Y."/>
            <person name="Wu W.L."/>
            <person name="Hsu J.L."/>
            <person name="Lin Y.F."/>
            <person name="Huang M.D."/>
            <person name="Li C.Y."/>
            <person name="Huang L."/>
            <person name="Wang Z.W."/>
            <person name="Zhao X."/>
            <person name="Zhong W.Y."/>
            <person name="Peng D.H."/>
            <person name="Ahmad S."/>
            <person name="Lan S."/>
            <person name="Zhang J.S."/>
            <person name="Tsai W.C."/>
            <person name="Van de Peer Y."/>
            <person name="Liu Z.J."/>
        </authorList>
    </citation>
    <scope>NUCLEOTIDE SEQUENCE</scope>
    <source>
        <strain evidence="3">CP</strain>
    </source>
</reference>
<dbReference type="PANTHER" id="PTHR11926:SF1412">
    <property type="entry name" value="UDP-GLYCOSYLTRANSFERASE 83A1-LIKE"/>
    <property type="match status" value="1"/>
</dbReference>
<dbReference type="GO" id="GO:0080043">
    <property type="term" value="F:quercetin 3-O-glucosyltransferase activity"/>
    <property type="evidence" value="ECO:0007669"/>
    <property type="project" value="TreeGrafter"/>
</dbReference>
<evidence type="ECO:0000313" key="4">
    <source>
        <dbReference type="Proteomes" id="UP001180020"/>
    </source>
</evidence>
<reference evidence="3" key="2">
    <citation type="submission" date="2023-06" db="EMBL/GenBank/DDBJ databases">
        <authorList>
            <person name="Ma L."/>
            <person name="Liu K.-W."/>
            <person name="Li Z."/>
            <person name="Hsiao Y.-Y."/>
            <person name="Qi Y."/>
            <person name="Fu T."/>
            <person name="Tang G."/>
            <person name="Zhang D."/>
            <person name="Sun W.-H."/>
            <person name="Liu D.-K."/>
            <person name="Li Y."/>
            <person name="Chen G.-Z."/>
            <person name="Liu X.-D."/>
            <person name="Liao X.-Y."/>
            <person name="Jiang Y.-T."/>
            <person name="Yu X."/>
            <person name="Hao Y."/>
            <person name="Huang J."/>
            <person name="Zhao X.-W."/>
            <person name="Ke S."/>
            <person name="Chen Y.-Y."/>
            <person name="Wu W.-L."/>
            <person name="Hsu J.-L."/>
            <person name="Lin Y.-F."/>
            <person name="Huang M.-D."/>
            <person name="Li C.-Y."/>
            <person name="Huang L."/>
            <person name="Wang Z.-W."/>
            <person name="Zhao X."/>
            <person name="Zhong W.-Y."/>
            <person name="Peng D.-H."/>
            <person name="Ahmad S."/>
            <person name="Lan S."/>
            <person name="Zhang J.-S."/>
            <person name="Tsai W.-C."/>
            <person name="Van De Peer Y."/>
            <person name="Liu Z.-J."/>
        </authorList>
    </citation>
    <scope>NUCLEOTIDE SEQUENCE</scope>
    <source>
        <strain evidence="3">CP</strain>
        <tissue evidence="3">Leaves</tissue>
    </source>
</reference>
<proteinExistence type="inferred from homology"/>
<comment type="caution">
    <text evidence="3">The sequence shown here is derived from an EMBL/GenBank/DDBJ whole genome shotgun (WGS) entry which is preliminary data.</text>
</comment>
<organism evidence="3 4">
    <name type="scientific">Acorus calamus</name>
    <name type="common">Sweet flag</name>
    <dbReference type="NCBI Taxonomy" id="4465"/>
    <lineage>
        <taxon>Eukaryota</taxon>
        <taxon>Viridiplantae</taxon>
        <taxon>Streptophyta</taxon>
        <taxon>Embryophyta</taxon>
        <taxon>Tracheophyta</taxon>
        <taxon>Spermatophyta</taxon>
        <taxon>Magnoliopsida</taxon>
        <taxon>Liliopsida</taxon>
        <taxon>Acoraceae</taxon>
        <taxon>Acorus</taxon>
    </lineage>
</organism>
<dbReference type="CDD" id="cd03784">
    <property type="entry name" value="GT1_Gtf-like"/>
    <property type="match status" value="1"/>
</dbReference>
<comment type="similarity">
    <text evidence="1">Belongs to the UDP-glycosyltransferase family.</text>
</comment>
<accession>A0AAV9C794</accession>
<evidence type="ECO:0000256" key="1">
    <source>
        <dbReference type="ARBA" id="ARBA00009995"/>
    </source>
</evidence>
<gene>
    <name evidence="3" type="primary">UGT83A1</name>
    <name evidence="3" type="ORF">QJS10_CPB21g01042</name>
</gene>
<evidence type="ECO:0000256" key="2">
    <source>
        <dbReference type="ARBA" id="ARBA00022679"/>
    </source>
</evidence>
<dbReference type="EMBL" id="JAUJYO010000021">
    <property type="protein sequence ID" value="KAK1284281.1"/>
    <property type="molecule type" value="Genomic_DNA"/>
</dbReference>